<dbReference type="InterPro" id="IPR021270">
    <property type="entry name" value="DUF2849"/>
</dbReference>
<dbReference type="EMBL" id="CP021112">
    <property type="protein sequence ID" value="ARQ01935.1"/>
    <property type="molecule type" value="Genomic_DNA"/>
</dbReference>
<evidence type="ECO:0000313" key="2">
    <source>
        <dbReference type="Proteomes" id="UP000194137"/>
    </source>
</evidence>
<dbReference type="Proteomes" id="UP000194137">
    <property type="component" value="Chromosome"/>
</dbReference>
<dbReference type="RefSeq" id="WP_086090330.1">
    <property type="nucleotide sequence ID" value="NZ_CP021112.1"/>
</dbReference>
<gene>
    <name evidence="1" type="ORF">CAK95_24665</name>
</gene>
<accession>A0A1W6ZYW8</accession>
<evidence type="ECO:0000313" key="1">
    <source>
        <dbReference type="EMBL" id="ARQ01935.1"/>
    </source>
</evidence>
<protein>
    <submittedName>
        <fullName evidence="1">Uncharacterized protein</fullName>
    </submittedName>
</protein>
<keyword evidence="2" id="KW-1185">Reference proteome</keyword>
<organism evidence="1 2">
    <name type="scientific">Pseudorhodoplanes sinuspersici</name>
    <dbReference type="NCBI Taxonomy" id="1235591"/>
    <lineage>
        <taxon>Bacteria</taxon>
        <taxon>Pseudomonadati</taxon>
        <taxon>Pseudomonadota</taxon>
        <taxon>Alphaproteobacteria</taxon>
        <taxon>Hyphomicrobiales</taxon>
        <taxon>Pseudorhodoplanes</taxon>
    </lineage>
</organism>
<dbReference type="STRING" id="1235591.CAK95_24665"/>
<dbReference type="KEGG" id="psin:CAK95_24665"/>
<sequence>MTAPQQQKLKIKGPVVITGNRLGDGAVVYLTMDGGWSTQLNDAEVTTLADRATQLLSEANASDIDAVSAYVAPVIVEAGSIKPGNLRERIRVAGPTFALPGSEAR</sequence>
<reference evidence="1 2" key="1">
    <citation type="submission" date="2017-05" db="EMBL/GenBank/DDBJ databases">
        <title>Full genome sequence of Pseudorhodoplanes sinuspersici.</title>
        <authorList>
            <person name="Dastgheib S.M.M."/>
            <person name="Shavandi M."/>
            <person name="Tirandaz H."/>
        </authorList>
    </citation>
    <scope>NUCLEOTIDE SEQUENCE [LARGE SCALE GENOMIC DNA]</scope>
    <source>
        <strain evidence="1 2">RIPI110</strain>
    </source>
</reference>
<dbReference type="OrthoDB" id="9815695at2"/>
<proteinExistence type="predicted"/>
<name>A0A1W6ZYW8_9HYPH</name>
<dbReference type="Pfam" id="PF11011">
    <property type="entry name" value="DUF2849"/>
    <property type="match status" value="1"/>
</dbReference>
<dbReference type="AlphaFoldDB" id="A0A1W6ZYW8"/>